<name>A0A285GF52_9FIRM</name>
<dbReference type="PROSITE" id="PS51257">
    <property type="entry name" value="PROKAR_LIPOPROTEIN"/>
    <property type="match status" value="1"/>
</dbReference>
<evidence type="ECO:0000313" key="3">
    <source>
        <dbReference type="Proteomes" id="UP000219573"/>
    </source>
</evidence>
<keyword evidence="3" id="KW-1185">Reference proteome</keyword>
<protein>
    <recommendedName>
        <fullName evidence="4">Carboxypeptidase regulatory-like domain-containing protein</fullName>
    </recommendedName>
</protein>
<sequence>MKFRDRSGDDLKYKRVFLIMIILLLMTILVGCEGQGDLKIITYDNQGDLLDDVYVGLYSAKYEQRLDFAYTINGEVNFIGLPSGIYRVKLVSWESSEELEIQIKDGESTYLKLKIE</sequence>
<gene>
    <name evidence="2" type="ORF">SAMN06265827_10726</name>
</gene>
<dbReference type="EMBL" id="OBDZ01000007">
    <property type="protein sequence ID" value="SNY22209.1"/>
    <property type="molecule type" value="Genomic_DNA"/>
</dbReference>
<reference evidence="3" key="1">
    <citation type="submission" date="2017-09" db="EMBL/GenBank/DDBJ databases">
        <authorList>
            <person name="Varghese N."/>
            <person name="Submissions S."/>
        </authorList>
    </citation>
    <scope>NUCLEOTIDE SEQUENCE [LARGE SCALE GENOMIC DNA]</scope>
    <source>
        <strain evidence="3">MSL47</strain>
    </source>
</reference>
<proteinExistence type="predicted"/>
<dbReference type="Proteomes" id="UP000219573">
    <property type="component" value="Unassembled WGS sequence"/>
</dbReference>
<evidence type="ECO:0008006" key="4">
    <source>
        <dbReference type="Google" id="ProtNLM"/>
    </source>
</evidence>
<accession>A0A285GF52</accession>
<evidence type="ECO:0000313" key="2">
    <source>
        <dbReference type="EMBL" id="SNY22209.1"/>
    </source>
</evidence>
<keyword evidence="1" id="KW-0812">Transmembrane</keyword>
<feature type="transmembrane region" description="Helical" evidence="1">
    <location>
        <begin position="12"/>
        <end position="31"/>
    </location>
</feature>
<keyword evidence="1" id="KW-0472">Membrane</keyword>
<evidence type="ECO:0000256" key="1">
    <source>
        <dbReference type="SAM" id="Phobius"/>
    </source>
</evidence>
<organism evidence="2 3">
    <name type="scientific">Orenia metallireducens</name>
    <dbReference type="NCBI Taxonomy" id="1413210"/>
    <lineage>
        <taxon>Bacteria</taxon>
        <taxon>Bacillati</taxon>
        <taxon>Bacillota</taxon>
        <taxon>Clostridia</taxon>
        <taxon>Halanaerobiales</taxon>
        <taxon>Halobacteroidaceae</taxon>
        <taxon>Orenia</taxon>
    </lineage>
</organism>
<keyword evidence="1" id="KW-1133">Transmembrane helix</keyword>
<dbReference type="AlphaFoldDB" id="A0A285GF52"/>